<protein>
    <submittedName>
        <fullName evidence="2">Glycosyltransferase family 4 protein</fullName>
    </submittedName>
</protein>
<feature type="compositionally biased region" description="Basic residues" evidence="1">
    <location>
        <begin position="19"/>
        <end position="38"/>
    </location>
</feature>
<comment type="caution">
    <text evidence="2">The sequence shown here is derived from an EMBL/GenBank/DDBJ whole genome shotgun (WGS) entry which is preliminary data.</text>
</comment>
<feature type="compositionally biased region" description="Basic and acidic residues" evidence="1">
    <location>
        <begin position="1"/>
        <end position="10"/>
    </location>
</feature>
<sequence length="456" mass="49337">MGPRSRKNEESAADAMSKRAARHRRTRRAASRARKGSRTRSQWNGAVRKSGRTRRRYTSGRARVVAGGGAQLAPLPVAPPPPELEGMPGVQIVGFSRSDSGLGEACRLQAASLLSAGVPASIISCDSLSMGNASDLSWAHLEIGAPVHKCTIMQFNPDYMLHVLGRLGHQLVDRKHTIGYWHWEMTDIPDSWSDSWPYVREIWTPSRFVRDVVAMKSPVPVLTMPYGIAVPAARGVQQSSRAAYGLPDDSFLFLTMFDTHSFVERKNPIGALDAFLHAFGAINPAVGLVVKANHANAGGAALELLKQRIAGCRNVYWIEAPMTRQQTAGLLACCDAYVSLHRAEGFGLAIAEAMAMSKPVIATDWSGNTDFLQLGNGCPVRYTLVPNPVTVGPYQAGGWWADPDLRHAASYMEQLVSNRGIGYRLGAAASHTIASLYNPAVLGAAMRSRLTEIGVL</sequence>
<evidence type="ECO:0000256" key="1">
    <source>
        <dbReference type="SAM" id="MobiDB-lite"/>
    </source>
</evidence>
<dbReference type="RefSeq" id="WP_191204448.1">
    <property type="nucleotide sequence ID" value="NZ_JACXZA010000003.1"/>
</dbReference>
<feature type="region of interest" description="Disordered" evidence="1">
    <location>
        <begin position="1"/>
        <end position="59"/>
    </location>
</feature>
<dbReference type="Pfam" id="PF13692">
    <property type="entry name" value="Glyco_trans_1_4"/>
    <property type="match status" value="1"/>
</dbReference>
<feature type="compositionally biased region" description="Basic residues" evidence="1">
    <location>
        <begin position="49"/>
        <end position="58"/>
    </location>
</feature>
<keyword evidence="3" id="KW-1185">Reference proteome</keyword>
<dbReference type="EMBL" id="JACXZA010000003">
    <property type="protein sequence ID" value="MBD3920209.1"/>
    <property type="molecule type" value="Genomic_DNA"/>
</dbReference>
<dbReference type="PANTHER" id="PTHR46656:SF3">
    <property type="entry name" value="PUTATIVE-RELATED"/>
    <property type="match status" value="1"/>
</dbReference>
<evidence type="ECO:0000313" key="2">
    <source>
        <dbReference type="EMBL" id="MBD3920209.1"/>
    </source>
</evidence>
<reference evidence="2 3" key="1">
    <citation type="submission" date="2020-09" db="EMBL/GenBank/DDBJ databases">
        <title>Paenibacillus sp. strain PR3 16S rRNA gene Genome sequencing and assembly.</title>
        <authorList>
            <person name="Kim J."/>
        </authorList>
    </citation>
    <scope>NUCLEOTIDE SEQUENCE [LARGE SCALE GENOMIC DNA]</scope>
    <source>
        <strain evidence="2 3">PR3</strain>
    </source>
</reference>
<dbReference type="Gene3D" id="3.40.50.2000">
    <property type="entry name" value="Glycogen Phosphorylase B"/>
    <property type="match status" value="1"/>
</dbReference>
<dbReference type="PANTHER" id="PTHR46656">
    <property type="entry name" value="PUTATIVE-RELATED"/>
    <property type="match status" value="1"/>
</dbReference>
<dbReference type="SUPFAM" id="SSF53756">
    <property type="entry name" value="UDP-Glycosyltransferase/glycogen phosphorylase"/>
    <property type="match status" value="1"/>
</dbReference>
<evidence type="ECO:0000313" key="3">
    <source>
        <dbReference type="Proteomes" id="UP000609346"/>
    </source>
</evidence>
<name>A0ABR8N156_9BACL</name>
<dbReference type="Proteomes" id="UP000609346">
    <property type="component" value="Unassembled WGS sequence"/>
</dbReference>
<accession>A0ABR8N156</accession>
<gene>
    <name evidence="2" type="ORF">H8B09_15695</name>
</gene>
<proteinExistence type="predicted"/>
<dbReference type="CDD" id="cd03801">
    <property type="entry name" value="GT4_PimA-like"/>
    <property type="match status" value="1"/>
</dbReference>
<organism evidence="2 3">
    <name type="scientific">Paenibacillus terricola</name>
    <dbReference type="NCBI Taxonomy" id="2763503"/>
    <lineage>
        <taxon>Bacteria</taxon>
        <taxon>Bacillati</taxon>
        <taxon>Bacillota</taxon>
        <taxon>Bacilli</taxon>
        <taxon>Bacillales</taxon>
        <taxon>Paenibacillaceae</taxon>
        <taxon>Paenibacillus</taxon>
    </lineage>
</organism>